<sequence>VCRNGEILSNTVSSQLIHNSYGGVVPEIASREHEKLLNIVVDKSLGEAGINLADVDAVAVTQGPGLAGTLLTGISFAKGLAMGLNIPLIPVNHLEAHIFANFLVDPTLEYPFVCLLVSGGHTQLWHIKNMDSYTLLGETRDDAAGEAFDKGARILGLGYPGGPAIETEAIAGNPDAVHFPRGLMGSASLEFSYSGLKTSLLYFMDDFKENVSISKNDVAASYQQAIVDSLVEKMNRAVYQTKSKTCVIAGGVAANKTLRTCSREKLANIRILFPDLSFCTDNGAMVSFLGEVKFNAGYTTNIEFGAQPNLKMATS</sequence>
<dbReference type="SUPFAM" id="SSF53067">
    <property type="entry name" value="Actin-like ATPase domain"/>
    <property type="match status" value="2"/>
</dbReference>
<keyword evidence="7" id="KW-0012">Acyltransferase</keyword>
<keyword evidence="5" id="KW-0479">Metal-binding</keyword>
<organism evidence="10">
    <name type="scientific">marine metagenome</name>
    <dbReference type="NCBI Taxonomy" id="408172"/>
    <lineage>
        <taxon>unclassified sequences</taxon>
        <taxon>metagenomes</taxon>
        <taxon>ecological metagenomes</taxon>
    </lineage>
</organism>
<evidence type="ECO:0000256" key="3">
    <source>
        <dbReference type="ARBA" id="ARBA00022679"/>
    </source>
</evidence>
<gene>
    <name evidence="10" type="ORF">METZ01_LOCUS26882</name>
</gene>
<feature type="non-terminal residue" evidence="10">
    <location>
        <position position="1"/>
    </location>
</feature>
<evidence type="ECO:0000256" key="8">
    <source>
        <dbReference type="ARBA" id="ARBA00048117"/>
    </source>
</evidence>
<keyword evidence="2" id="KW-0963">Cytoplasm</keyword>
<dbReference type="GO" id="GO:0002949">
    <property type="term" value="P:tRNA threonylcarbamoyladenosine modification"/>
    <property type="evidence" value="ECO:0007669"/>
    <property type="project" value="InterPro"/>
</dbReference>
<dbReference type="PANTHER" id="PTHR11735">
    <property type="entry name" value="TRNA N6-ADENOSINE THREONYLCARBAMOYLTRANSFERASE"/>
    <property type="match status" value="1"/>
</dbReference>
<keyword evidence="6" id="KW-0408">Iron</keyword>
<dbReference type="GO" id="GO:0061711">
    <property type="term" value="F:tRNA N(6)-L-threonylcarbamoyladenine synthase activity"/>
    <property type="evidence" value="ECO:0007669"/>
    <property type="project" value="UniProtKB-EC"/>
</dbReference>
<dbReference type="InterPro" id="IPR043129">
    <property type="entry name" value="ATPase_NBD"/>
</dbReference>
<dbReference type="Gene3D" id="3.30.420.40">
    <property type="match status" value="2"/>
</dbReference>
<dbReference type="PANTHER" id="PTHR11735:SF6">
    <property type="entry name" value="TRNA N6-ADENOSINE THREONYLCARBAMOYLTRANSFERASE, MITOCHONDRIAL"/>
    <property type="match status" value="1"/>
</dbReference>
<proteinExistence type="inferred from homology"/>
<dbReference type="InterPro" id="IPR017860">
    <property type="entry name" value="Peptidase_M22_CS"/>
</dbReference>
<protein>
    <recommendedName>
        <fullName evidence="1">N(6)-L-threonylcarbamoyladenine synthase</fullName>
        <ecNumber evidence="1">2.3.1.234</ecNumber>
    </recommendedName>
</protein>
<dbReference type="PROSITE" id="PS01016">
    <property type="entry name" value="GLYCOPROTEASE"/>
    <property type="match status" value="1"/>
</dbReference>
<evidence type="ECO:0000256" key="6">
    <source>
        <dbReference type="ARBA" id="ARBA00023004"/>
    </source>
</evidence>
<dbReference type="HAMAP" id="MF_01445">
    <property type="entry name" value="TsaD"/>
    <property type="match status" value="1"/>
</dbReference>
<evidence type="ECO:0000256" key="7">
    <source>
        <dbReference type="ARBA" id="ARBA00023315"/>
    </source>
</evidence>
<dbReference type="NCBIfam" id="TIGR00329">
    <property type="entry name" value="gcp_kae1"/>
    <property type="match status" value="1"/>
</dbReference>
<dbReference type="NCBIfam" id="TIGR03723">
    <property type="entry name" value="T6A_TsaD_YgjD"/>
    <property type="match status" value="1"/>
</dbReference>
<keyword evidence="3" id="KW-0808">Transferase</keyword>
<dbReference type="EMBL" id="UINC01001197">
    <property type="protein sequence ID" value="SUZ74028.1"/>
    <property type="molecule type" value="Genomic_DNA"/>
</dbReference>
<evidence type="ECO:0000313" key="10">
    <source>
        <dbReference type="EMBL" id="SUZ74028.1"/>
    </source>
</evidence>
<dbReference type="GO" id="GO:0046872">
    <property type="term" value="F:metal ion binding"/>
    <property type="evidence" value="ECO:0007669"/>
    <property type="project" value="UniProtKB-KW"/>
</dbReference>
<dbReference type="InterPro" id="IPR000905">
    <property type="entry name" value="Gcp-like_dom"/>
</dbReference>
<evidence type="ECO:0000256" key="4">
    <source>
        <dbReference type="ARBA" id="ARBA00022694"/>
    </source>
</evidence>
<dbReference type="EC" id="2.3.1.234" evidence="1"/>
<feature type="domain" description="Gcp-like" evidence="9">
    <location>
        <begin position="6"/>
        <end position="287"/>
    </location>
</feature>
<evidence type="ECO:0000259" key="9">
    <source>
        <dbReference type="Pfam" id="PF00814"/>
    </source>
</evidence>
<keyword evidence="4" id="KW-0819">tRNA processing</keyword>
<evidence type="ECO:0000256" key="1">
    <source>
        <dbReference type="ARBA" id="ARBA00012156"/>
    </source>
</evidence>
<evidence type="ECO:0000256" key="2">
    <source>
        <dbReference type="ARBA" id="ARBA00022490"/>
    </source>
</evidence>
<reference evidence="10" key="1">
    <citation type="submission" date="2018-05" db="EMBL/GenBank/DDBJ databases">
        <authorList>
            <person name="Lanie J.A."/>
            <person name="Ng W.-L."/>
            <person name="Kazmierczak K.M."/>
            <person name="Andrzejewski T.M."/>
            <person name="Davidsen T.M."/>
            <person name="Wayne K.J."/>
            <person name="Tettelin H."/>
            <person name="Glass J.I."/>
            <person name="Rusch D."/>
            <person name="Podicherti R."/>
            <person name="Tsui H.-C.T."/>
            <person name="Winkler M.E."/>
        </authorList>
    </citation>
    <scope>NUCLEOTIDE SEQUENCE</scope>
</reference>
<dbReference type="CDD" id="cd24133">
    <property type="entry name" value="ASKHA_NBD_TsaD_bac"/>
    <property type="match status" value="1"/>
</dbReference>
<dbReference type="Pfam" id="PF00814">
    <property type="entry name" value="TsaD"/>
    <property type="match status" value="1"/>
</dbReference>
<dbReference type="AlphaFoldDB" id="A0A381Q520"/>
<evidence type="ECO:0000256" key="5">
    <source>
        <dbReference type="ARBA" id="ARBA00022723"/>
    </source>
</evidence>
<dbReference type="InterPro" id="IPR022450">
    <property type="entry name" value="TsaD"/>
</dbReference>
<accession>A0A381Q520</accession>
<comment type="catalytic activity">
    <reaction evidence="8">
        <text>L-threonylcarbamoyladenylate + adenosine(37) in tRNA = N(6)-L-threonylcarbamoyladenosine(37) in tRNA + AMP + H(+)</text>
        <dbReference type="Rhea" id="RHEA:37059"/>
        <dbReference type="Rhea" id="RHEA-COMP:10162"/>
        <dbReference type="Rhea" id="RHEA-COMP:10163"/>
        <dbReference type="ChEBI" id="CHEBI:15378"/>
        <dbReference type="ChEBI" id="CHEBI:73682"/>
        <dbReference type="ChEBI" id="CHEBI:74411"/>
        <dbReference type="ChEBI" id="CHEBI:74418"/>
        <dbReference type="ChEBI" id="CHEBI:456215"/>
        <dbReference type="EC" id="2.3.1.234"/>
    </reaction>
</comment>
<dbReference type="InterPro" id="IPR017861">
    <property type="entry name" value="KAE1/TsaD"/>
</dbReference>
<name>A0A381Q520_9ZZZZ</name>
<dbReference type="FunFam" id="3.30.420.40:FF:000040">
    <property type="entry name" value="tRNA N6-adenosine threonylcarbamoyltransferase"/>
    <property type="match status" value="1"/>
</dbReference>